<accession>A0A7S2VSC1</accession>
<dbReference type="InterPro" id="IPR005821">
    <property type="entry name" value="Ion_trans_dom"/>
</dbReference>
<evidence type="ECO:0000256" key="1">
    <source>
        <dbReference type="ARBA" id="ARBA00004141"/>
    </source>
</evidence>
<dbReference type="AlphaFoldDB" id="A0A7S2VSC1"/>
<reference evidence="7" key="1">
    <citation type="submission" date="2021-01" db="EMBL/GenBank/DDBJ databases">
        <authorList>
            <person name="Corre E."/>
            <person name="Pelletier E."/>
            <person name="Niang G."/>
            <person name="Scheremetjew M."/>
            <person name="Finn R."/>
            <person name="Kale V."/>
            <person name="Holt S."/>
            <person name="Cochrane G."/>
            <person name="Meng A."/>
            <person name="Brown T."/>
            <person name="Cohen L."/>
        </authorList>
    </citation>
    <scope>NUCLEOTIDE SEQUENCE</scope>
    <source>
        <strain evidence="7">RCC3387</strain>
    </source>
</reference>
<dbReference type="Gene3D" id="1.10.287.70">
    <property type="match status" value="1"/>
</dbReference>
<evidence type="ECO:0000256" key="5">
    <source>
        <dbReference type="SAM" id="Phobius"/>
    </source>
</evidence>
<feature type="transmembrane region" description="Helical" evidence="5">
    <location>
        <begin position="110"/>
        <end position="129"/>
    </location>
</feature>
<evidence type="ECO:0000256" key="4">
    <source>
        <dbReference type="ARBA" id="ARBA00023136"/>
    </source>
</evidence>
<keyword evidence="2 5" id="KW-0812">Transmembrane</keyword>
<feature type="transmembrane region" description="Helical" evidence="5">
    <location>
        <begin position="150"/>
        <end position="170"/>
    </location>
</feature>
<comment type="subcellular location">
    <subcellularLocation>
        <location evidence="1">Membrane</location>
        <topology evidence="1">Multi-pass membrane protein</topology>
    </subcellularLocation>
</comment>
<feature type="transmembrane region" description="Helical" evidence="5">
    <location>
        <begin position="83"/>
        <end position="104"/>
    </location>
</feature>
<dbReference type="GO" id="GO:0005216">
    <property type="term" value="F:monoatomic ion channel activity"/>
    <property type="evidence" value="ECO:0007669"/>
    <property type="project" value="InterPro"/>
</dbReference>
<keyword evidence="4 5" id="KW-0472">Membrane</keyword>
<organism evidence="7">
    <name type="scientific">Zooxanthella nutricula</name>
    <dbReference type="NCBI Taxonomy" id="1333877"/>
    <lineage>
        <taxon>Eukaryota</taxon>
        <taxon>Sar</taxon>
        <taxon>Alveolata</taxon>
        <taxon>Dinophyceae</taxon>
        <taxon>Peridiniales</taxon>
        <taxon>Peridiniales incertae sedis</taxon>
        <taxon>Zooxanthella</taxon>
    </lineage>
</organism>
<dbReference type="Pfam" id="PF00520">
    <property type="entry name" value="Ion_trans"/>
    <property type="match status" value="1"/>
</dbReference>
<gene>
    <name evidence="7" type="ORF">BRAN1462_LOCUS63842</name>
</gene>
<sequence length="515" mass="57827">MAARLSLSNADVRHTATKTMSFDMFLDILFIRNLKEYIAPDKQELVAEAVRSLLTPHWHEVISEATRDALDVDFLSEWSRFDVYMNILILVVVFINLLAAGISLDYSPGHWGWFALEIGCLLVFVAEVVTKLRTDGVRKYFLGRQRRLHMLDVGVMILSFIEVCISIYVLHVPARQDLPTGVWLAALGRILKVACVVRLMKFVQSPALTDLVNMLLGFMIGFPVLLWVMVLFCATLLILGFLGRLFLGPAPGQDMVATCGNPDTILDQGDATCKVHHMYGEVYFGSLATSCFTAFRFMLGDFATRGGRSMLVAFSNGYGNVFNIAFIVYMVSVIFGLFNIITAIFVDRTTSGLKRESEQRKYIRQYGRAYVQDRLRELVTRVSELWRKFPRSSMHGRRLMSAKREGSARSQSGRVSIVDFSLDEEEFRAVMKDARVHELMTELDVATANPASFFNAFSPDNGGAVTLRGMVEGILRLRGEPHKSDVIASAMSIQALHDKFDRFALMQSPNGVNMS</sequence>
<protein>
    <recommendedName>
        <fullName evidence="6">Ion transport domain-containing protein</fullName>
    </recommendedName>
</protein>
<keyword evidence="3 5" id="KW-1133">Transmembrane helix</keyword>
<dbReference type="SUPFAM" id="SSF81324">
    <property type="entry name" value="Voltage-gated potassium channels"/>
    <property type="match status" value="1"/>
</dbReference>
<evidence type="ECO:0000259" key="6">
    <source>
        <dbReference type="Pfam" id="PF00520"/>
    </source>
</evidence>
<feature type="transmembrane region" description="Helical" evidence="5">
    <location>
        <begin position="320"/>
        <end position="346"/>
    </location>
</feature>
<evidence type="ECO:0000256" key="3">
    <source>
        <dbReference type="ARBA" id="ARBA00022989"/>
    </source>
</evidence>
<evidence type="ECO:0000313" key="7">
    <source>
        <dbReference type="EMBL" id="CAD9646020.1"/>
    </source>
</evidence>
<dbReference type="GO" id="GO:0016020">
    <property type="term" value="C:membrane"/>
    <property type="evidence" value="ECO:0007669"/>
    <property type="project" value="UniProtKB-SubCell"/>
</dbReference>
<feature type="transmembrane region" description="Helical" evidence="5">
    <location>
        <begin position="282"/>
        <end position="299"/>
    </location>
</feature>
<evidence type="ECO:0000256" key="2">
    <source>
        <dbReference type="ARBA" id="ARBA00022692"/>
    </source>
</evidence>
<dbReference type="Gene3D" id="1.20.120.350">
    <property type="entry name" value="Voltage-gated potassium channels. Chain C"/>
    <property type="match status" value="1"/>
</dbReference>
<dbReference type="InterPro" id="IPR027359">
    <property type="entry name" value="Volt_channel_dom_sf"/>
</dbReference>
<feature type="domain" description="Ion transport" evidence="6">
    <location>
        <begin position="84"/>
        <end position="348"/>
    </location>
</feature>
<feature type="transmembrane region" description="Helical" evidence="5">
    <location>
        <begin position="212"/>
        <end position="242"/>
    </location>
</feature>
<name>A0A7S2VSC1_9DINO</name>
<dbReference type="EMBL" id="HBGW01100870">
    <property type="protein sequence ID" value="CAD9646020.1"/>
    <property type="molecule type" value="Transcribed_RNA"/>
</dbReference>
<proteinExistence type="predicted"/>